<proteinExistence type="predicted"/>
<dbReference type="Gene3D" id="3.80.10.10">
    <property type="entry name" value="Ribonuclease Inhibitor"/>
    <property type="match status" value="1"/>
</dbReference>
<evidence type="ECO:0008006" key="3">
    <source>
        <dbReference type="Google" id="ProtNLM"/>
    </source>
</evidence>
<dbReference type="EMBL" id="QKWP01003284">
    <property type="protein sequence ID" value="RIB01165.1"/>
    <property type="molecule type" value="Genomic_DNA"/>
</dbReference>
<protein>
    <recommendedName>
        <fullName evidence="3">F-box domain-containing protein</fullName>
    </recommendedName>
</protein>
<reference evidence="1 2" key="1">
    <citation type="submission" date="2018-06" db="EMBL/GenBank/DDBJ databases">
        <title>Comparative genomics reveals the genomic features of Rhizophagus irregularis, R. cerebriforme, R. diaphanum and Gigaspora rosea, and their symbiotic lifestyle signature.</title>
        <authorList>
            <person name="Morin E."/>
            <person name="San Clemente H."/>
            <person name="Chen E.C.H."/>
            <person name="De La Providencia I."/>
            <person name="Hainaut M."/>
            <person name="Kuo A."/>
            <person name="Kohler A."/>
            <person name="Murat C."/>
            <person name="Tang N."/>
            <person name="Roy S."/>
            <person name="Loubradou J."/>
            <person name="Henrissat B."/>
            <person name="Grigoriev I.V."/>
            <person name="Corradi N."/>
            <person name="Roux C."/>
            <person name="Martin F.M."/>
        </authorList>
    </citation>
    <scope>NUCLEOTIDE SEQUENCE [LARGE SCALE GENOMIC DNA]</scope>
    <source>
        <strain evidence="1 2">DAOM 194757</strain>
    </source>
</reference>
<dbReference type="OrthoDB" id="10604609at2759"/>
<dbReference type="SUPFAM" id="SSF52047">
    <property type="entry name" value="RNI-like"/>
    <property type="match status" value="1"/>
</dbReference>
<gene>
    <name evidence="1" type="ORF">C2G38_2231680</name>
</gene>
<keyword evidence="2" id="KW-1185">Reference proteome</keyword>
<name>A0A397TSQ7_9GLOM</name>
<accession>A0A397TSQ7</accession>
<evidence type="ECO:0000313" key="1">
    <source>
        <dbReference type="EMBL" id="RIB01165.1"/>
    </source>
</evidence>
<comment type="caution">
    <text evidence="1">The sequence shown here is derived from an EMBL/GenBank/DDBJ whole genome shotgun (WGS) entry which is preliminary data.</text>
</comment>
<organism evidence="1 2">
    <name type="scientific">Gigaspora rosea</name>
    <dbReference type="NCBI Taxonomy" id="44941"/>
    <lineage>
        <taxon>Eukaryota</taxon>
        <taxon>Fungi</taxon>
        <taxon>Fungi incertae sedis</taxon>
        <taxon>Mucoromycota</taxon>
        <taxon>Glomeromycotina</taxon>
        <taxon>Glomeromycetes</taxon>
        <taxon>Diversisporales</taxon>
        <taxon>Gigasporaceae</taxon>
        <taxon>Gigaspora</taxon>
    </lineage>
</organism>
<evidence type="ECO:0000313" key="2">
    <source>
        <dbReference type="Proteomes" id="UP000266673"/>
    </source>
</evidence>
<sequence>MSSCKSRMVYNYCANSMEPTDLTHNKIIRTLLSELNPTERSLIPQEIIHQIFPNIQNSLFFKYSSYTKTISSNYLNKGVKEWFGYSGLSHQFPSIPIVLTSLTLMFLRTNERFQLILNGEVYKHSSKFMNRLSDAHFQNNNLISLEIIDYYFQFKGRKLETFVNALNISFNLTSLTLICNSLFDIRGIAIANALNNNTTLITLTLIVNKFGTKTGEAFANMLRQNVTLNNLNILDNIPP</sequence>
<dbReference type="InterPro" id="IPR032675">
    <property type="entry name" value="LRR_dom_sf"/>
</dbReference>
<dbReference type="Proteomes" id="UP000266673">
    <property type="component" value="Unassembled WGS sequence"/>
</dbReference>
<dbReference type="AlphaFoldDB" id="A0A397TSQ7"/>